<gene>
    <name evidence="2" type="ORF">B7H23_14420</name>
</gene>
<keyword evidence="3" id="KW-1185">Reference proteome</keyword>
<organism evidence="2 3">
    <name type="scientific">Notoacmeibacter marinus</name>
    <dbReference type="NCBI Taxonomy" id="1876515"/>
    <lineage>
        <taxon>Bacteria</taxon>
        <taxon>Pseudomonadati</taxon>
        <taxon>Pseudomonadota</taxon>
        <taxon>Alphaproteobacteria</taxon>
        <taxon>Hyphomicrobiales</taxon>
        <taxon>Notoacmeibacteraceae</taxon>
        <taxon>Notoacmeibacter</taxon>
    </lineage>
</organism>
<feature type="region of interest" description="Disordered" evidence="1">
    <location>
        <begin position="181"/>
        <end position="205"/>
    </location>
</feature>
<keyword evidence="2" id="KW-0378">Hydrolase</keyword>
<reference evidence="3" key="1">
    <citation type="journal article" date="2017" name="Int. J. Syst. Evol. Microbiol.">
        <title>Notoacmeibacter marinus gen. nov., sp. nov., isolated from the gut of a limpet and proposal of Notoacmeibacteraceae fam. nov. in the order Rhizobiales of the class Alphaproteobacteria.</title>
        <authorList>
            <person name="Huang Z."/>
            <person name="Guo F."/>
            <person name="Lai Q."/>
        </authorList>
    </citation>
    <scope>NUCLEOTIDE SEQUENCE [LARGE SCALE GENOMIC DNA]</scope>
    <source>
        <strain evidence="3">XMTR2A4</strain>
    </source>
</reference>
<comment type="caution">
    <text evidence="2">The sequence shown here is derived from an EMBL/GenBank/DDBJ whole genome shotgun (WGS) entry which is preliminary data.</text>
</comment>
<dbReference type="EMBL" id="NBYO01000003">
    <property type="protein sequence ID" value="OXS99356.1"/>
    <property type="molecule type" value="Genomic_DNA"/>
</dbReference>
<proteinExistence type="predicted"/>
<name>A0A231UTY8_9HYPH</name>
<dbReference type="RefSeq" id="WP_094078422.1">
    <property type="nucleotide sequence ID" value="NZ_NBYO01000003.1"/>
</dbReference>
<dbReference type="AlphaFoldDB" id="A0A231UTY8"/>
<dbReference type="SUPFAM" id="SSF109604">
    <property type="entry name" value="HD-domain/PDEase-like"/>
    <property type="match status" value="1"/>
</dbReference>
<protein>
    <submittedName>
        <fullName evidence="2">Hydrolase</fullName>
    </submittedName>
</protein>
<sequence>MLSGRRLDLLDPSPLDVELSDLAHGLARVARWNGQTKGDHAFSVAQHSLLVTDIVERLKPDASVALRLAALLHDGPEYVIGDMISPLKAVIGGNYKRVEKRLQEAVHLRFGLPAALPVAWTRCIKRADTIAAWHEAITLAGFSEKEAGQTFARPRGFDPTGLDLTPLPAAEIERSFEERVRSFERAGSPTVPAKAKQASDSESLR</sequence>
<evidence type="ECO:0000256" key="1">
    <source>
        <dbReference type="SAM" id="MobiDB-lite"/>
    </source>
</evidence>
<evidence type="ECO:0000313" key="2">
    <source>
        <dbReference type="EMBL" id="OXS99356.1"/>
    </source>
</evidence>
<dbReference type="Gene3D" id="1.10.3210.10">
    <property type="entry name" value="Hypothetical protein af1432"/>
    <property type="match status" value="1"/>
</dbReference>
<dbReference type="Proteomes" id="UP000215405">
    <property type="component" value="Unassembled WGS sequence"/>
</dbReference>
<dbReference type="GO" id="GO:0016787">
    <property type="term" value="F:hydrolase activity"/>
    <property type="evidence" value="ECO:0007669"/>
    <property type="project" value="UniProtKB-KW"/>
</dbReference>
<evidence type="ECO:0000313" key="3">
    <source>
        <dbReference type="Proteomes" id="UP000215405"/>
    </source>
</evidence>
<accession>A0A231UTY8</accession>
<dbReference type="Pfam" id="PF12917">
    <property type="entry name" value="YfbR-like"/>
    <property type="match status" value="1"/>
</dbReference>